<evidence type="ECO:0000256" key="6">
    <source>
        <dbReference type="ARBA" id="ARBA00023146"/>
    </source>
</evidence>
<dbReference type="GO" id="GO:0003723">
    <property type="term" value="F:RNA binding"/>
    <property type="evidence" value="ECO:0007669"/>
    <property type="project" value="UniProtKB-KW"/>
</dbReference>
<evidence type="ECO:0000256" key="9">
    <source>
        <dbReference type="PROSITE-ProRule" id="PRU00182"/>
    </source>
</evidence>
<evidence type="ECO:0000256" key="8">
    <source>
        <dbReference type="NCBIfam" id="TIGR00234"/>
    </source>
</evidence>
<dbReference type="Proteomes" id="UP000032420">
    <property type="component" value="Chromosome I"/>
</dbReference>
<accession>A0A078KDK5</accession>
<evidence type="ECO:0000313" key="12">
    <source>
        <dbReference type="Proteomes" id="UP000032420"/>
    </source>
</evidence>
<protein>
    <recommendedName>
        <fullName evidence="1 8">Tyrosine--tRNA ligase</fullName>
        <ecNumber evidence="1 8">6.1.1.1</ecNumber>
    </recommendedName>
</protein>
<dbReference type="GO" id="GO:0005524">
    <property type="term" value="F:ATP binding"/>
    <property type="evidence" value="ECO:0007669"/>
    <property type="project" value="UniProtKB-KW"/>
</dbReference>
<evidence type="ECO:0000256" key="2">
    <source>
        <dbReference type="ARBA" id="ARBA00022598"/>
    </source>
</evidence>
<dbReference type="EMBL" id="LM655252">
    <property type="protein sequence ID" value="CDZ16283.1"/>
    <property type="molecule type" value="Genomic_DNA"/>
</dbReference>
<organism evidence="11 12">
    <name type="scientific">Candidatus Johnevansia muelleri</name>
    <dbReference type="NCBI Taxonomy" id="1495769"/>
    <lineage>
        <taxon>Bacteria</taxon>
        <taxon>Pseudomonadati</taxon>
        <taxon>Pseudomonadota</taxon>
        <taxon>Gammaproteobacteria</taxon>
        <taxon>Candidatus Johnevansiales</taxon>
        <taxon>Candidatus Johnevansiaceae</taxon>
        <taxon>Candidatus Johnevansia</taxon>
    </lineage>
</organism>
<evidence type="ECO:0000313" key="11">
    <source>
        <dbReference type="EMBL" id="CDZ16283.1"/>
    </source>
</evidence>
<dbReference type="Pfam" id="PF00579">
    <property type="entry name" value="tRNA-synt_1b"/>
    <property type="match status" value="1"/>
</dbReference>
<dbReference type="InterPro" id="IPR002307">
    <property type="entry name" value="Tyr-tRNA-ligase"/>
</dbReference>
<dbReference type="InterPro" id="IPR014729">
    <property type="entry name" value="Rossmann-like_a/b/a_fold"/>
</dbReference>
<evidence type="ECO:0000256" key="4">
    <source>
        <dbReference type="ARBA" id="ARBA00022840"/>
    </source>
</evidence>
<name>A0A078KDK5_9GAMM</name>
<dbReference type="PRINTS" id="PR01040">
    <property type="entry name" value="TRNASYNTHTYR"/>
</dbReference>
<keyword evidence="9" id="KW-0694">RNA-binding</keyword>
<keyword evidence="6 10" id="KW-0030">Aminoacyl-tRNA synthetase</keyword>
<dbReference type="PROSITE" id="PS50889">
    <property type="entry name" value="S4"/>
    <property type="match status" value="1"/>
</dbReference>
<dbReference type="HOGENOM" id="CLU_024003_5_0_6"/>
<dbReference type="KEGG" id="eme:CEM_007"/>
<dbReference type="PATRIC" id="fig|1495769.3.peg.5"/>
<evidence type="ECO:0000256" key="10">
    <source>
        <dbReference type="RuleBase" id="RU363036"/>
    </source>
</evidence>
<dbReference type="InterPro" id="IPR024088">
    <property type="entry name" value="Tyr-tRNA-ligase_bac-type"/>
</dbReference>
<dbReference type="STRING" id="1495769.CEM_007"/>
<evidence type="ECO:0000256" key="1">
    <source>
        <dbReference type="ARBA" id="ARBA00013160"/>
    </source>
</evidence>
<proteinExistence type="inferred from homology"/>
<dbReference type="GO" id="GO:0005829">
    <property type="term" value="C:cytosol"/>
    <property type="evidence" value="ECO:0007669"/>
    <property type="project" value="TreeGrafter"/>
</dbReference>
<dbReference type="AlphaFoldDB" id="A0A078KDK5"/>
<dbReference type="InterPro" id="IPR036986">
    <property type="entry name" value="S4_RNA-bd_sf"/>
</dbReference>
<reference evidence="12" key="1">
    <citation type="submission" date="2014-07" db="EMBL/GenBank/DDBJ databases">
        <authorList>
            <person name="Santos-Garcia D."/>
        </authorList>
    </citation>
    <scope>NUCLEOTIDE SEQUENCE [LARGE SCALE GENOMIC DNA]</scope>
</reference>
<comment type="similarity">
    <text evidence="10">Belongs to the class-I aminoacyl-tRNA synthetase family.</text>
</comment>
<dbReference type="PANTHER" id="PTHR11766:SF1">
    <property type="entry name" value="TYROSINE--TRNA LIGASE"/>
    <property type="match status" value="1"/>
</dbReference>
<dbReference type="OrthoDB" id="9804243at2"/>
<dbReference type="EC" id="6.1.1.1" evidence="1 8"/>
<dbReference type="PANTHER" id="PTHR11766">
    <property type="entry name" value="TYROSYL-TRNA SYNTHETASE"/>
    <property type="match status" value="1"/>
</dbReference>
<dbReference type="SUPFAM" id="SSF52374">
    <property type="entry name" value="Nucleotidylyl transferase"/>
    <property type="match status" value="1"/>
</dbReference>
<dbReference type="Gene3D" id="3.40.50.620">
    <property type="entry name" value="HUPs"/>
    <property type="match status" value="1"/>
</dbReference>
<dbReference type="GO" id="GO:0004831">
    <property type="term" value="F:tyrosine-tRNA ligase activity"/>
    <property type="evidence" value="ECO:0007669"/>
    <property type="project" value="UniProtKB-UniRule"/>
</dbReference>
<keyword evidence="5 10" id="KW-0648">Protein biosynthesis</keyword>
<dbReference type="SUPFAM" id="SSF55174">
    <property type="entry name" value="Alpha-L RNA-binding motif"/>
    <property type="match status" value="1"/>
</dbReference>
<keyword evidence="3 10" id="KW-0547">Nucleotide-binding</keyword>
<dbReference type="NCBIfam" id="TIGR00234">
    <property type="entry name" value="tyrS"/>
    <property type="match status" value="1"/>
</dbReference>
<comment type="catalytic activity">
    <reaction evidence="7">
        <text>tRNA(Tyr) + L-tyrosine + ATP = L-tyrosyl-tRNA(Tyr) + AMP + diphosphate + H(+)</text>
        <dbReference type="Rhea" id="RHEA:10220"/>
        <dbReference type="Rhea" id="RHEA-COMP:9706"/>
        <dbReference type="Rhea" id="RHEA-COMP:9707"/>
        <dbReference type="ChEBI" id="CHEBI:15378"/>
        <dbReference type="ChEBI" id="CHEBI:30616"/>
        <dbReference type="ChEBI" id="CHEBI:33019"/>
        <dbReference type="ChEBI" id="CHEBI:58315"/>
        <dbReference type="ChEBI" id="CHEBI:78442"/>
        <dbReference type="ChEBI" id="CHEBI:78536"/>
        <dbReference type="ChEBI" id="CHEBI:456215"/>
        <dbReference type="EC" id="6.1.1.1"/>
    </reaction>
</comment>
<dbReference type="InterPro" id="IPR002305">
    <property type="entry name" value="aa-tRNA-synth_Ic"/>
</dbReference>
<sequence length="405" mass="46749">MNLNYIIKTIKFGIYSILNEKKLIEKLKLGKKLRIKAGFDPTTSNIHLGHIVLINKLIQFQKLGHEIQIIIGDFTARIGDPTGKNIFRKSLTKEEVNLNSIKFKNNIINIFNNNIKIFFNSKWMDKLSASKLIDLSSNFSVARMLERDNFYKRYKSKYYISIQEFMYPIIQGYDSVILKSDIEIGGSDQIFNLLMGRNIQKKMFQDPQIIITMPILIGIDGYKKMSKSLYNSININDNPGKIFQKIISIPDHLILKYLELLSLRPIIEIKYMIKQIIKGYNPQIIKKILAKEIIKRFYGNDIAQNAHKLIGNIFNNGNLPINIPKIELYIDNIIIPLASVLNISKLVKNSAQAKDLLLNKRVKVNGNIVDIRYNLKLGNYYIQAGKKNFAHIFIKNKKLINIGEK</sequence>
<gene>
    <name evidence="11" type="primary">tyrS</name>
    <name evidence="11" type="ORF">CEM_007</name>
</gene>
<dbReference type="Gene3D" id="1.10.240.10">
    <property type="entry name" value="Tyrosyl-Transfer RNA Synthetase"/>
    <property type="match status" value="1"/>
</dbReference>
<evidence type="ECO:0000256" key="5">
    <source>
        <dbReference type="ARBA" id="ARBA00022917"/>
    </source>
</evidence>
<keyword evidence="4 10" id="KW-0067">ATP-binding</keyword>
<evidence type="ECO:0000256" key="7">
    <source>
        <dbReference type="ARBA" id="ARBA00048248"/>
    </source>
</evidence>
<keyword evidence="12" id="KW-1185">Reference proteome</keyword>
<keyword evidence="2 10" id="KW-0436">Ligase</keyword>
<evidence type="ECO:0000256" key="3">
    <source>
        <dbReference type="ARBA" id="ARBA00022741"/>
    </source>
</evidence>
<dbReference type="GO" id="GO:0006437">
    <property type="term" value="P:tyrosyl-tRNA aminoacylation"/>
    <property type="evidence" value="ECO:0007669"/>
    <property type="project" value="UniProtKB-UniRule"/>
</dbReference>
<dbReference type="Gene3D" id="3.10.290.10">
    <property type="entry name" value="RNA-binding S4 domain"/>
    <property type="match status" value="1"/>
</dbReference>